<dbReference type="Proteomes" id="UP001138672">
    <property type="component" value="Unassembled WGS sequence"/>
</dbReference>
<dbReference type="EMBL" id="JAGGJQ010000010">
    <property type="protein sequence ID" value="MBP1841322.1"/>
    <property type="molecule type" value="Genomic_DNA"/>
</dbReference>
<evidence type="ECO:0000313" key="1">
    <source>
        <dbReference type="EMBL" id="MBP1841322.1"/>
    </source>
</evidence>
<name>A0A9X1CCP0_9FLAO</name>
<dbReference type="OrthoDB" id="1493875at2"/>
<keyword evidence="4" id="KW-1185">Reference proteome</keyword>
<evidence type="ECO:0000313" key="3">
    <source>
        <dbReference type="Proteomes" id="UP001138672"/>
    </source>
</evidence>
<dbReference type="AlphaFoldDB" id="A0A9X1CCP0"/>
<gene>
    <name evidence="1" type="ORF">J2Z56_003254</name>
    <name evidence="2" type="ORF">J2Z57_003213</name>
</gene>
<dbReference type="NCBIfam" id="NF047658">
    <property type="entry name" value="HYC_CC_PP"/>
    <property type="match status" value="1"/>
</dbReference>
<dbReference type="Pfam" id="PF26622">
    <property type="entry name" value="DUF8199"/>
    <property type="match status" value="1"/>
</dbReference>
<dbReference type="RefSeq" id="WP_057781956.1">
    <property type="nucleotide sequence ID" value="NZ_JAGGJQ010000010.1"/>
</dbReference>
<proteinExistence type="predicted"/>
<reference evidence="1" key="1">
    <citation type="submission" date="2021-03" db="EMBL/GenBank/DDBJ databases">
        <title>Genomic Encyclopedia of Type Strains, Phase IV (KMG-IV): sequencing the most valuable type-strain genomes for metagenomic binning, comparative biology and taxonomic classification.</title>
        <authorList>
            <person name="Goeker M."/>
        </authorList>
    </citation>
    <scope>NUCLEOTIDE SEQUENCE</scope>
    <source>
        <strain evidence="1">DSM 15523</strain>
        <strain evidence="2 4">DSM 16476</strain>
    </source>
</reference>
<dbReference type="InterPro" id="IPR058060">
    <property type="entry name" value="HYC_CC_PP"/>
</dbReference>
<protein>
    <recommendedName>
        <fullName evidence="5">Secreted protein</fullName>
    </recommendedName>
</protein>
<comment type="caution">
    <text evidence="1">The sequence shown here is derived from an EMBL/GenBank/DDBJ whole genome shotgun (WGS) entry which is preliminary data.</text>
</comment>
<evidence type="ECO:0000313" key="2">
    <source>
        <dbReference type="EMBL" id="MDQ0336756.1"/>
    </source>
</evidence>
<evidence type="ECO:0008006" key="5">
    <source>
        <dbReference type="Google" id="ProtNLM"/>
    </source>
</evidence>
<accession>A0A9X1CCP0</accession>
<sequence length="138" mass="15710">MKTIFHNITAIFMAFAVLISTLSFSVDMHYCGDTLVDVAVFKDAEACVMDNMQTTPYESSITKQGCCTDHKVVVNGQDELQSSPDQLSVDHQLFITTFAYVYQHLLFESLPKQIIPFQDYHPPILVTDMQLEYDTFLI</sequence>
<dbReference type="EMBL" id="JAUSUU010000011">
    <property type="protein sequence ID" value="MDQ0336756.1"/>
    <property type="molecule type" value="Genomic_DNA"/>
</dbReference>
<organism evidence="1 3">
    <name type="scientific">Formosa algae</name>
    <dbReference type="NCBI Taxonomy" id="225843"/>
    <lineage>
        <taxon>Bacteria</taxon>
        <taxon>Pseudomonadati</taxon>
        <taxon>Bacteroidota</taxon>
        <taxon>Flavobacteriia</taxon>
        <taxon>Flavobacteriales</taxon>
        <taxon>Flavobacteriaceae</taxon>
        <taxon>Formosa</taxon>
    </lineage>
</organism>
<evidence type="ECO:0000313" key="4">
    <source>
        <dbReference type="Proteomes" id="UP001231587"/>
    </source>
</evidence>
<dbReference type="Proteomes" id="UP001231587">
    <property type="component" value="Unassembled WGS sequence"/>
</dbReference>
<dbReference type="InterPro" id="IPR058512">
    <property type="entry name" value="DUF8199"/>
</dbReference>